<keyword evidence="3" id="KW-1185">Reference proteome</keyword>
<proteinExistence type="predicted"/>
<evidence type="ECO:0000256" key="1">
    <source>
        <dbReference type="SAM" id="MobiDB-lite"/>
    </source>
</evidence>
<feature type="region of interest" description="Disordered" evidence="1">
    <location>
        <begin position="31"/>
        <end position="58"/>
    </location>
</feature>
<dbReference type="Proteomes" id="UP000191933">
    <property type="component" value="Unassembled WGS sequence"/>
</dbReference>
<reference evidence="2 3" key="1">
    <citation type="submission" date="2016-01" db="EMBL/GenBank/DDBJ databases">
        <authorList>
            <person name="Regsiter A."/>
            <person name="william w."/>
        </authorList>
    </citation>
    <scope>NUCLEOTIDE SEQUENCE [LARGE SCALE GENOMIC DNA]</scope>
    <source>
        <strain evidence="2 3">CFBP 5494</strain>
    </source>
</reference>
<gene>
    <name evidence="2" type="ORF">AGR2A_Cc70041</name>
</gene>
<evidence type="ECO:0000313" key="2">
    <source>
        <dbReference type="EMBL" id="CUW93553.1"/>
    </source>
</evidence>
<evidence type="ECO:0000313" key="3">
    <source>
        <dbReference type="Proteomes" id="UP000191933"/>
    </source>
</evidence>
<comment type="caution">
    <text evidence="2">The sequence shown here is derived from an EMBL/GenBank/DDBJ whole genome shotgun (WGS) entry which is preliminary data.</text>
</comment>
<protein>
    <recommendedName>
        <fullName evidence="4">Type II toxin-antitoxin system RelE/ParE family toxin</fullName>
    </recommendedName>
</protein>
<dbReference type="AlphaFoldDB" id="A0A9W5F184"/>
<evidence type="ECO:0008006" key="4">
    <source>
        <dbReference type="Google" id="ProtNLM"/>
    </source>
</evidence>
<sequence length="58" mass="6437">MTIKLFWSPRARSNVKKIYIDIGKSQRLAVPRQSGALGRPSSPRRAPPGNFPIRPHAG</sequence>
<dbReference type="EMBL" id="FBVY01000018">
    <property type="protein sequence ID" value="CUW93553.1"/>
    <property type="molecule type" value="Genomic_DNA"/>
</dbReference>
<organism evidence="2 3">
    <name type="scientific">Agrobacterium genomosp. 2 str. CFBP 5494</name>
    <dbReference type="NCBI Taxonomy" id="1183436"/>
    <lineage>
        <taxon>Bacteria</taxon>
        <taxon>Pseudomonadati</taxon>
        <taxon>Pseudomonadota</taxon>
        <taxon>Alphaproteobacteria</taxon>
        <taxon>Hyphomicrobiales</taxon>
        <taxon>Rhizobiaceae</taxon>
        <taxon>Rhizobium/Agrobacterium group</taxon>
        <taxon>Agrobacterium</taxon>
        <taxon>Agrobacterium tumefaciens complex</taxon>
    </lineage>
</organism>
<name>A0A9W5F184_9HYPH</name>
<accession>A0A9W5F184</accession>